<keyword evidence="2" id="KW-1185">Reference proteome</keyword>
<protein>
    <submittedName>
        <fullName evidence="1">Uncharacterized protein</fullName>
    </submittedName>
</protein>
<comment type="caution">
    <text evidence="1">The sequence shown here is derived from an EMBL/GenBank/DDBJ whole genome shotgun (WGS) entry which is preliminary data.</text>
</comment>
<gene>
    <name evidence="1" type="ORF">HHUSO_G3105</name>
</gene>
<dbReference type="Proteomes" id="UP001369086">
    <property type="component" value="Unassembled WGS sequence"/>
</dbReference>
<evidence type="ECO:0000313" key="1">
    <source>
        <dbReference type="EMBL" id="KAK6493502.1"/>
    </source>
</evidence>
<reference evidence="1 2" key="1">
    <citation type="submission" date="2021-05" db="EMBL/GenBank/DDBJ databases">
        <authorList>
            <person name="Zahm M."/>
            <person name="Klopp C."/>
            <person name="Cabau C."/>
            <person name="Kuhl H."/>
            <person name="Suciu R."/>
            <person name="Ciorpac M."/>
            <person name="Holostenco D."/>
            <person name="Gessner J."/>
            <person name="Wuertz S."/>
            <person name="Hohne C."/>
            <person name="Stock M."/>
            <person name="Gislard M."/>
            <person name="Lluch J."/>
            <person name="Milhes M."/>
            <person name="Lampietro C."/>
            <person name="Lopez Roques C."/>
            <person name="Donnadieu C."/>
            <person name="Du K."/>
            <person name="Schartl M."/>
            <person name="Guiguen Y."/>
        </authorList>
    </citation>
    <scope>NUCLEOTIDE SEQUENCE [LARGE SCALE GENOMIC DNA]</scope>
    <source>
        <strain evidence="1">Hh-F2</strain>
        <tissue evidence="1">Blood</tissue>
    </source>
</reference>
<dbReference type="PANTHER" id="PTHR37162:SF10">
    <property type="entry name" value="DUF4371 DOMAIN-CONTAINING PROTEIN"/>
    <property type="match status" value="1"/>
</dbReference>
<dbReference type="PANTHER" id="PTHR37162">
    <property type="entry name" value="HAT FAMILY DIMERISATION DOMAINCONTAINING PROTEIN-RELATED"/>
    <property type="match status" value="1"/>
</dbReference>
<evidence type="ECO:0000313" key="2">
    <source>
        <dbReference type="Proteomes" id="UP001369086"/>
    </source>
</evidence>
<dbReference type="EMBL" id="JAHFZB010000002">
    <property type="protein sequence ID" value="KAK6493502.1"/>
    <property type="molecule type" value="Genomic_DNA"/>
</dbReference>
<organism evidence="1 2">
    <name type="scientific">Huso huso</name>
    <name type="common">Beluga</name>
    <name type="synonym">Acipenser huso</name>
    <dbReference type="NCBI Taxonomy" id="61971"/>
    <lineage>
        <taxon>Eukaryota</taxon>
        <taxon>Metazoa</taxon>
        <taxon>Chordata</taxon>
        <taxon>Craniata</taxon>
        <taxon>Vertebrata</taxon>
        <taxon>Euteleostomi</taxon>
        <taxon>Actinopterygii</taxon>
        <taxon>Chondrostei</taxon>
        <taxon>Acipenseriformes</taxon>
        <taxon>Acipenseridae</taxon>
        <taxon>Huso</taxon>
    </lineage>
</organism>
<name>A0ABR1A8R7_HUSHU</name>
<accession>A0ABR1A8R7</accession>
<sequence length="135" mass="15266">MVNHNVPLAVADHFIPLMKECFKDSDVAQIYGAARTKTTCIINRAIAPYLHDELVKKMRNKPYTLSTDGSNDTGREKMNPLTLKLFDVDRVEHMFLDNPTVHGCPCHIVHNNARAAGTHYIELSDFDLEDMVVDI</sequence>
<proteinExistence type="predicted"/>